<dbReference type="Proteomes" id="UP000035199">
    <property type="component" value="Chromosome"/>
</dbReference>
<dbReference type="STRING" id="571915.CMUST_01090"/>
<accession>A0A0G3GYC0</accession>
<dbReference type="RefSeq" id="WP_158408178.1">
    <property type="nucleotide sequence ID" value="NZ_CP011542.1"/>
</dbReference>
<dbReference type="KEGG" id="cmv:CMUST_01090"/>
<gene>
    <name evidence="1" type="ORF">CMUST_01090</name>
</gene>
<dbReference type="EMBL" id="CP011542">
    <property type="protein sequence ID" value="AKK04568.1"/>
    <property type="molecule type" value="Genomic_DNA"/>
</dbReference>
<evidence type="ECO:0000313" key="1">
    <source>
        <dbReference type="EMBL" id="AKK04568.1"/>
    </source>
</evidence>
<evidence type="ECO:0000313" key="2">
    <source>
        <dbReference type="Proteomes" id="UP000035199"/>
    </source>
</evidence>
<protein>
    <submittedName>
        <fullName evidence="1">Uncharacterized protein</fullName>
    </submittedName>
</protein>
<keyword evidence="2" id="KW-1185">Reference proteome</keyword>
<reference evidence="2" key="2">
    <citation type="submission" date="2015-05" db="EMBL/GenBank/DDBJ databases">
        <title>Complete genome sequence of Corynebacterium mustelae DSM 45274, isolated from various tissues of a male ferret with lethal sepsis.</title>
        <authorList>
            <person name="Ruckert C."/>
            <person name="Albersmeier A."/>
            <person name="Winkler A."/>
            <person name="Tauch A."/>
        </authorList>
    </citation>
    <scope>NUCLEOTIDE SEQUENCE [LARGE SCALE GENOMIC DNA]</scope>
    <source>
        <strain evidence="2">DSM 45274</strain>
    </source>
</reference>
<sequence length="53" mass="5864">MMDKLQTVKIAAACAGSAKTAATTEFERQIADALWYLALALAEDFKDRHHPRS</sequence>
<reference evidence="1 2" key="1">
    <citation type="journal article" date="2015" name="Genome Announc.">
        <title>Complete Genome Sequence of the Type Strain Corynebacterium mustelae DSM 45274, Isolated from Various Tissues of a Male Ferret with Lethal Sepsis.</title>
        <authorList>
            <person name="Ruckert C."/>
            <person name="Eimer J."/>
            <person name="Winkler A."/>
            <person name="Tauch A."/>
        </authorList>
    </citation>
    <scope>NUCLEOTIDE SEQUENCE [LARGE SCALE GENOMIC DNA]</scope>
    <source>
        <strain evidence="1 2">DSM 45274</strain>
    </source>
</reference>
<dbReference type="AlphaFoldDB" id="A0A0G3GYC0"/>
<organism evidence="1 2">
    <name type="scientific">Corynebacterium mustelae</name>
    <dbReference type="NCBI Taxonomy" id="571915"/>
    <lineage>
        <taxon>Bacteria</taxon>
        <taxon>Bacillati</taxon>
        <taxon>Actinomycetota</taxon>
        <taxon>Actinomycetes</taxon>
        <taxon>Mycobacteriales</taxon>
        <taxon>Corynebacteriaceae</taxon>
        <taxon>Corynebacterium</taxon>
    </lineage>
</organism>
<name>A0A0G3GYC0_9CORY</name>
<proteinExistence type="predicted"/>